<accession>A0ABC8V4X2</accession>
<organism evidence="1 2">
    <name type="scientific">Ilex paraguariensis</name>
    <name type="common">yerba mate</name>
    <dbReference type="NCBI Taxonomy" id="185542"/>
    <lineage>
        <taxon>Eukaryota</taxon>
        <taxon>Viridiplantae</taxon>
        <taxon>Streptophyta</taxon>
        <taxon>Embryophyta</taxon>
        <taxon>Tracheophyta</taxon>
        <taxon>Spermatophyta</taxon>
        <taxon>Magnoliopsida</taxon>
        <taxon>eudicotyledons</taxon>
        <taxon>Gunneridae</taxon>
        <taxon>Pentapetalae</taxon>
        <taxon>asterids</taxon>
        <taxon>campanulids</taxon>
        <taxon>Aquifoliales</taxon>
        <taxon>Aquifoliaceae</taxon>
        <taxon>Ilex</taxon>
    </lineage>
</organism>
<dbReference type="Gene3D" id="2.130.10.10">
    <property type="entry name" value="YVTN repeat-like/Quinoprotein amine dehydrogenase"/>
    <property type="match status" value="1"/>
</dbReference>
<dbReference type="EMBL" id="CAUOFW020010446">
    <property type="protein sequence ID" value="CAK9188403.1"/>
    <property type="molecule type" value="Genomic_DNA"/>
</dbReference>
<reference evidence="1 2" key="1">
    <citation type="submission" date="2024-02" db="EMBL/GenBank/DDBJ databases">
        <authorList>
            <person name="Vignale AGUSTIN F."/>
            <person name="Sosa J E."/>
            <person name="Modenutti C."/>
        </authorList>
    </citation>
    <scope>NUCLEOTIDE SEQUENCE [LARGE SCALE GENOMIC DNA]</scope>
</reference>
<keyword evidence="2" id="KW-1185">Reference proteome</keyword>
<evidence type="ECO:0000313" key="1">
    <source>
        <dbReference type="EMBL" id="CAK9188403.1"/>
    </source>
</evidence>
<dbReference type="AlphaFoldDB" id="A0ABC8V4X2"/>
<gene>
    <name evidence="1" type="ORF">ILEXP_LOCUS59087</name>
</gene>
<dbReference type="PANTHER" id="PTHR45282:SF2">
    <property type="entry name" value="OS03G0858400 PROTEIN"/>
    <property type="match status" value="1"/>
</dbReference>
<evidence type="ECO:0000313" key="2">
    <source>
        <dbReference type="Proteomes" id="UP001642360"/>
    </source>
</evidence>
<protein>
    <submittedName>
        <fullName evidence="1">Uncharacterized protein</fullName>
    </submittedName>
</protein>
<dbReference type="InterPro" id="IPR011044">
    <property type="entry name" value="Quino_amine_DH_bsu"/>
</dbReference>
<name>A0ABC8V4X2_9AQUA</name>
<dbReference type="PANTHER" id="PTHR45282">
    <property type="entry name" value="OS03G0858400 PROTEIN"/>
    <property type="match status" value="1"/>
</dbReference>
<proteinExistence type="predicted"/>
<sequence>MLRRDPYHTLAWETGKIVGNVDTNQLKNTMAAISPNGRLAFIDNVKKHTLSFCGSDVQKEAFSASILFLRINLPAVGYPIAVAFVDATSSVVVASQALYGSSLYMDRYHTLSWETGKIVGNVDTNHLKNTMTAISPNGRFIASITFTDDVKVIL</sequence>
<dbReference type="SUPFAM" id="SSF50969">
    <property type="entry name" value="YVTN repeat-like/Quinoprotein amine dehydrogenase"/>
    <property type="match status" value="1"/>
</dbReference>
<dbReference type="InterPro" id="IPR015943">
    <property type="entry name" value="WD40/YVTN_repeat-like_dom_sf"/>
</dbReference>
<comment type="caution">
    <text evidence="1">The sequence shown here is derived from an EMBL/GenBank/DDBJ whole genome shotgun (WGS) entry which is preliminary data.</text>
</comment>
<dbReference type="Proteomes" id="UP001642360">
    <property type="component" value="Unassembled WGS sequence"/>
</dbReference>